<sequence>MKNTLIRLSLSVFAAAAMAACSSNPTQSSSASVAVYQPVQAEQILRQELAVGVYELAYSARQNAVFAAASGGFGPESDPSKVYRLDPETLQVQAEITLPRNGFGVGLDDAANRLYVGHTTEGAVSVIDTQTNQVLTTIPLAEKVKSKTPDGKEVEGYPHSFREIVIASANHRAFMPGFGFGGSALYVVDTKNLKLETVLPNFGFVATGVTLDAANHRLYVSNLQGQIITVDTRSLQVLGTAETEGDQLLNLALDAANNRLFATDQGHERIAAMWDRALPGYQPSGTGSQVVVVDTASGQTLHKLPTGQYPIALLFDAPRQRLFVTNRGAGTVTVFDTRSYALLDTIALPTHPNSLALTPDGKALYVSVKAGQDDPKGSKDSIVRIALD</sequence>
<feature type="signal peptide" evidence="1">
    <location>
        <begin position="1"/>
        <end position="19"/>
    </location>
</feature>
<feature type="chain" id="PRO_5018317366" evidence="1">
    <location>
        <begin position="20"/>
        <end position="388"/>
    </location>
</feature>
<dbReference type="InterPro" id="IPR011048">
    <property type="entry name" value="Haem_d1_sf"/>
</dbReference>
<name>A0A3M6QZ89_9BURK</name>
<keyword evidence="1" id="KW-0732">Signal</keyword>
<protein>
    <submittedName>
        <fullName evidence="2">YncE family protein</fullName>
    </submittedName>
</protein>
<dbReference type="SUPFAM" id="SSF51004">
    <property type="entry name" value="C-terminal (heme d1) domain of cytochrome cd1-nitrite reductase"/>
    <property type="match status" value="1"/>
</dbReference>
<dbReference type="AlphaFoldDB" id="A0A3M6QZ89"/>
<dbReference type="PANTHER" id="PTHR47197:SF3">
    <property type="entry name" value="DIHYDRO-HEME D1 DEHYDROGENASE"/>
    <property type="match status" value="1"/>
</dbReference>
<evidence type="ECO:0000313" key="3">
    <source>
        <dbReference type="Proteomes" id="UP000278006"/>
    </source>
</evidence>
<dbReference type="Gene3D" id="2.130.10.10">
    <property type="entry name" value="YVTN repeat-like/Quinoprotein amine dehydrogenase"/>
    <property type="match status" value="1"/>
</dbReference>
<gene>
    <name evidence="2" type="ORF">D8I35_03840</name>
</gene>
<dbReference type="Proteomes" id="UP000278006">
    <property type="component" value="Unassembled WGS sequence"/>
</dbReference>
<evidence type="ECO:0000256" key="1">
    <source>
        <dbReference type="SAM" id="SignalP"/>
    </source>
</evidence>
<dbReference type="PANTHER" id="PTHR47197">
    <property type="entry name" value="PROTEIN NIRF"/>
    <property type="match status" value="1"/>
</dbReference>
<dbReference type="InterPro" id="IPR051200">
    <property type="entry name" value="Host-pathogen_enzymatic-act"/>
</dbReference>
<evidence type="ECO:0000313" key="2">
    <source>
        <dbReference type="EMBL" id="RMX08251.1"/>
    </source>
</evidence>
<reference evidence="2 3" key="1">
    <citation type="submission" date="2018-10" db="EMBL/GenBank/DDBJ databases">
        <title>Draft genome of Cortibacter populi DSM10536.</title>
        <authorList>
            <person name="Bernier A.-M."/>
            <person name="Bernard K."/>
        </authorList>
    </citation>
    <scope>NUCLEOTIDE SEQUENCE [LARGE SCALE GENOMIC DNA]</scope>
    <source>
        <strain evidence="2 3">DSM 105136</strain>
    </source>
</reference>
<organism evidence="2 3">
    <name type="scientific">Corticibacter populi</name>
    <dbReference type="NCBI Taxonomy" id="1550736"/>
    <lineage>
        <taxon>Bacteria</taxon>
        <taxon>Pseudomonadati</taxon>
        <taxon>Pseudomonadota</taxon>
        <taxon>Betaproteobacteria</taxon>
        <taxon>Burkholderiales</taxon>
        <taxon>Comamonadaceae</taxon>
        <taxon>Corticibacter</taxon>
    </lineage>
</organism>
<dbReference type="OrthoDB" id="7258407at2"/>
<comment type="caution">
    <text evidence="2">The sequence shown here is derived from an EMBL/GenBank/DDBJ whole genome shotgun (WGS) entry which is preliminary data.</text>
</comment>
<dbReference type="RefSeq" id="WP_122226374.1">
    <property type="nucleotide sequence ID" value="NZ_RDQO01000001.1"/>
</dbReference>
<dbReference type="PROSITE" id="PS51257">
    <property type="entry name" value="PROKAR_LIPOPROTEIN"/>
    <property type="match status" value="1"/>
</dbReference>
<keyword evidence="3" id="KW-1185">Reference proteome</keyword>
<dbReference type="InterPro" id="IPR015943">
    <property type="entry name" value="WD40/YVTN_repeat-like_dom_sf"/>
</dbReference>
<proteinExistence type="predicted"/>
<accession>A0A3M6QZ89</accession>
<dbReference type="EMBL" id="RDQO01000001">
    <property type="protein sequence ID" value="RMX08251.1"/>
    <property type="molecule type" value="Genomic_DNA"/>
</dbReference>